<dbReference type="PRINTS" id="PR00081">
    <property type="entry name" value="GDHRDH"/>
</dbReference>
<evidence type="ECO:0000313" key="5">
    <source>
        <dbReference type="EMBL" id="MFD1531468.1"/>
    </source>
</evidence>
<keyword evidence="6" id="KW-1185">Reference proteome</keyword>
<dbReference type="Gene3D" id="3.40.50.720">
    <property type="entry name" value="NAD(P)-binding Rossmann-like Domain"/>
    <property type="match status" value="1"/>
</dbReference>
<dbReference type="Proteomes" id="UP001597145">
    <property type="component" value="Unassembled WGS sequence"/>
</dbReference>
<dbReference type="InterPro" id="IPR002347">
    <property type="entry name" value="SDR_fam"/>
</dbReference>
<dbReference type="PROSITE" id="PS00061">
    <property type="entry name" value="ADH_SHORT"/>
    <property type="match status" value="1"/>
</dbReference>
<dbReference type="InterPro" id="IPR036291">
    <property type="entry name" value="NAD(P)-bd_dom_sf"/>
</dbReference>
<dbReference type="PANTHER" id="PTHR24321">
    <property type="entry name" value="DEHYDROGENASES, SHORT CHAIN"/>
    <property type="match status" value="1"/>
</dbReference>
<accession>A0ABW4FLH0</accession>
<dbReference type="InterPro" id="IPR057326">
    <property type="entry name" value="KR_dom"/>
</dbReference>
<evidence type="ECO:0000256" key="1">
    <source>
        <dbReference type="ARBA" id="ARBA00006484"/>
    </source>
</evidence>
<dbReference type="PANTHER" id="PTHR24321:SF8">
    <property type="entry name" value="ESTRADIOL 17-BETA-DEHYDROGENASE 8-RELATED"/>
    <property type="match status" value="1"/>
</dbReference>
<evidence type="ECO:0000256" key="3">
    <source>
        <dbReference type="ARBA" id="ARBA00023027"/>
    </source>
</evidence>
<dbReference type="SMART" id="SM00822">
    <property type="entry name" value="PKS_KR"/>
    <property type="match status" value="1"/>
</dbReference>
<gene>
    <name evidence="5" type="ORF">ACFSCY_18685</name>
</gene>
<protein>
    <submittedName>
        <fullName evidence="5">SDR family NAD(P)-dependent oxidoreductase</fullName>
        <ecNumber evidence="5">1.1.1.-</ecNumber>
    </submittedName>
</protein>
<evidence type="ECO:0000259" key="4">
    <source>
        <dbReference type="SMART" id="SM00822"/>
    </source>
</evidence>
<feature type="domain" description="Ketoreductase" evidence="4">
    <location>
        <begin position="7"/>
        <end position="172"/>
    </location>
</feature>
<dbReference type="EMBL" id="JBHUCP010000012">
    <property type="protein sequence ID" value="MFD1531468.1"/>
    <property type="molecule type" value="Genomic_DNA"/>
</dbReference>
<dbReference type="NCBIfam" id="NF005559">
    <property type="entry name" value="PRK07231.1"/>
    <property type="match status" value="1"/>
</dbReference>
<dbReference type="PRINTS" id="PR00080">
    <property type="entry name" value="SDRFAMILY"/>
</dbReference>
<proteinExistence type="inferred from homology"/>
<organism evidence="5 6">
    <name type="scientific">Pseudonocardia aurantiaca</name>
    <dbReference type="NCBI Taxonomy" id="75290"/>
    <lineage>
        <taxon>Bacteria</taxon>
        <taxon>Bacillati</taxon>
        <taxon>Actinomycetota</taxon>
        <taxon>Actinomycetes</taxon>
        <taxon>Pseudonocardiales</taxon>
        <taxon>Pseudonocardiaceae</taxon>
        <taxon>Pseudonocardia</taxon>
    </lineage>
</organism>
<keyword evidence="3" id="KW-0520">NAD</keyword>
<dbReference type="InterPro" id="IPR020904">
    <property type="entry name" value="Sc_DH/Rdtase_CS"/>
</dbReference>
<name>A0ABW4FLH0_9PSEU</name>
<evidence type="ECO:0000313" key="6">
    <source>
        <dbReference type="Proteomes" id="UP001597145"/>
    </source>
</evidence>
<dbReference type="Pfam" id="PF13561">
    <property type="entry name" value="adh_short_C2"/>
    <property type="match status" value="1"/>
</dbReference>
<sequence>MSRLHGKVAIVTGGGGGIGSAISARFAAEGARVVVADVDGDRAKAVAAELGAAVAPVVLDVTSAPSWEHAVDATVEAFGGLHVLVNNAGYFRPAPLESATEDDLRRSFEVNQLGPFLGIKAALGRMPEGGSIVNVSSGAGMYGTPGLAVYASTKFAVRGLTRCAAMELGARGIRVNSVHPGGIDTPMVNRGPESAAAYRALPVPRIGSPEEVAAMVAFLASDESSYCTGAEFVVDGGMGAGPMLAATGTAGRR</sequence>
<reference evidence="6" key="1">
    <citation type="journal article" date="2019" name="Int. J. Syst. Evol. Microbiol.">
        <title>The Global Catalogue of Microorganisms (GCM) 10K type strain sequencing project: providing services to taxonomists for standard genome sequencing and annotation.</title>
        <authorList>
            <consortium name="The Broad Institute Genomics Platform"/>
            <consortium name="The Broad Institute Genome Sequencing Center for Infectious Disease"/>
            <person name="Wu L."/>
            <person name="Ma J."/>
        </authorList>
    </citation>
    <scope>NUCLEOTIDE SEQUENCE [LARGE SCALE GENOMIC DNA]</scope>
    <source>
        <strain evidence="6">JCM 12165</strain>
    </source>
</reference>
<dbReference type="EC" id="1.1.1.-" evidence="5"/>
<keyword evidence="2 5" id="KW-0560">Oxidoreductase</keyword>
<dbReference type="GO" id="GO:0016491">
    <property type="term" value="F:oxidoreductase activity"/>
    <property type="evidence" value="ECO:0007669"/>
    <property type="project" value="UniProtKB-KW"/>
</dbReference>
<comment type="similarity">
    <text evidence="1">Belongs to the short-chain dehydrogenases/reductases (SDR) family.</text>
</comment>
<evidence type="ECO:0000256" key="2">
    <source>
        <dbReference type="ARBA" id="ARBA00023002"/>
    </source>
</evidence>
<dbReference type="RefSeq" id="WP_343978875.1">
    <property type="nucleotide sequence ID" value="NZ_BAAAJG010000010.1"/>
</dbReference>
<comment type="caution">
    <text evidence="5">The sequence shown here is derived from an EMBL/GenBank/DDBJ whole genome shotgun (WGS) entry which is preliminary data.</text>
</comment>
<dbReference type="SUPFAM" id="SSF51735">
    <property type="entry name" value="NAD(P)-binding Rossmann-fold domains"/>
    <property type="match status" value="1"/>
</dbReference>